<dbReference type="Pfam" id="PF05991">
    <property type="entry name" value="NYN_YacP"/>
    <property type="match status" value="1"/>
</dbReference>
<dbReference type="OrthoDB" id="286832at2"/>
<evidence type="ECO:0000313" key="2">
    <source>
        <dbReference type="EMBL" id="TWT83063.1"/>
    </source>
</evidence>
<sequence>MSLLLILDGYNVIAPVAGPGRRPDANWLKREREQLIRRLCEHLPESVRNQTVVVFDASRPPPNRESRYAVNGVEIEFAVEQPEADDLIEERIAQHSSPKQLAVVSSDHRIQEAAKRRGAIAFDSQEWLDDLLDGKLHLAVPIRAESNGAGQGGSQVNDSSSSSGKPKGGVPKAEVDDWLREFGFDQ</sequence>
<protein>
    <submittedName>
        <fullName evidence="2">YacP-like NYN domain protein</fullName>
    </submittedName>
</protein>
<dbReference type="AlphaFoldDB" id="A0A5C5Z950"/>
<accession>A0A5C5Z950</accession>
<gene>
    <name evidence="2" type="ORF">CA13_45260</name>
</gene>
<proteinExistence type="predicted"/>
<dbReference type="InterPro" id="IPR010298">
    <property type="entry name" value="YacP-like"/>
</dbReference>
<evidence type="ECO:0000313" key="3">
    <source>
        <dbReference type="Proteomes" id="UP000315010"/>
    </source>
</evidence>
<dbReference type="Proteomes" id="UP000315010">
    <property type="component" value="Unassembled WGS sequence"/>
</dbReference>
<dbReference type="RefSeq" id="WP_146399972.1">
    <property type="nucleotide sequence ID" value="NZ_SJPJ01000001.1"/>
</dbReference>
<dbReference type="EMBL" id="SJPJ01000001">
    <property type="protein sequence ID" value="TWT83063.1"/>
    <property type="molecule type" value="Genomic_DNA"/>
</dbReference>
<keyword evidence="3" id="KW-1185">Reference proteome</keyword>
<organism evidence="2 3">
    <name type="scientific">Novipirellula herctigrandis</name>
    <dbReference type="NCBI Taxonomy" id="2527986"/>
    <lineage>
        <taxon>Bacteria</taxon>
        <taxon>Pseudomonadati</taxon>
        <taxon>Planctomycetota</taxon>
        <taxon>Planctomycetia</taxon>
        <taxon>Pirellulales</taxon>
        <taxon>Pirellulaceae</taxon>
        <taxon>Novipirellula</taxon>
    </lineage>
</organism>
<feature type="region of interest" description="Disordered" evidence="1">
    <location>
        <begin position="145"/>
        <end position="176"/>
    </location>
</feature>
<dbReference type="PANTHER" id="PTHR34547:SF1">
    <property type="entry name" value="YACP-LIKE NYN DOMAIN PROTEIN"/>
    <property type="match status" value="1"/>
</dbReference>
<feature type="compositionally biased region" description="Low complexity" evidence="1">
    <location>
        <begin position="154"/>
        <end position="172"/>
    </location>
</feature>
<comment type="caution">
    <text evidence="2">The sequence shown here is derived from an EMBL/GenBank/DDBJ whole genome shotgun (WGS) entry which is preliminary data.</text>
</comment>
<name>A0A5C5Z950_9BACT</name>
<evidence type="ECO:0000256" key="1">
    <source>
        <dbReference type="SAM" id="MobiDB-lite"/>
    </source>
</evidence>
<dbReference type="PANTHER" id="PTHR34547">
    <property type="entry name" value="YACP-LIKE NYN DOMAIN PROTEIN"/>
    <property type="match status" value="1"/>
</dbReference>
<reference evidence="2 3" key="1">
    <citation type="submission" date="2019-02" db="EMBL/GenBank/DDBJ databases">
        <title>Deep-cultivation of Planctomycetes and their phenomic and genomic characterization uncovers novel biology.</title>
        <authorList>
            <person name="Wiegand S."/>
            <person name="Jogler M."/>
            <person name="Boedeker C."/>
            <person name="Pinto D."/>
            <person name="Vollmers J."/>
            <person name="Rivas-Marin E."/>
            <person name="Kohn T."/>
            <person name="Peeters S.H."/>
            <person name="Heuer A."/>
            <person name="Rast P."/>
            <person name="Oberbeckmann S."/>
            <person name="Bunk B."/>
            <person name="Jeske O."/>
            <person name="Meyerdierks A."/>
            <person name="Storesund J.E."/>
            <person name="Kallscheuer N."/>
            <person name="Luecker S."/>
            <person name="Lage O.M."/>
            <person name="Pohl T."/>
            <person name="Merkel B.J."/>
            <person name="Hornburger P."/>
            <person name="Mueller R.-W."/>
            <person name="Bruemmer F."/>
            <person name="Labrenz M."/>
            <person name="Spormann A.M."/>
            <person name="Op Den Camp H."/>
            <person name="Overmann J."/>
            <person name="Amann R."/>
            <person name="Jetten M.S.M."/>
            <person name="Mascher T."/>
            <person name="Medema M.H."/>
            <person name="Devos D.P."/>
            <person name="Kaster A.-K."/>
            <person name="Ovreas L."/>
            <person name="Rohde M."/>
            <person name="Galperin M.Y."/>
            <person name="Jogler C."/>
        </authorList>
    </citation>
    <scope>NUCLEOTIDE SEQUENCE [LARGE SCALE GENOMIC DNA]</scope>
    <source>
        <strain evidence="2 3">CA13</strain>
    </source>
</reference>